<keyword evidence="10" id="KW-1185">Reference proteome</keyword>
<evidence type="ECO:0000313" key="9">
    <source>
        <dbReference type="EMBL" id="GHW01190.1"/>
    </source>
</evidence>
<dbReference type="EC" id="1.3.99.33" evidence="2"/>
<dbReference type="Gene3D" id="3.50.50.60">
    <property type="entry name" value="FAD/NAD(P)-binding domain"/>
    <property type="match status" value="2"/>
</dbReference>
<proteinExistence type="predicted"/>
<evidence type="ECO:0000256" key="1">
    <source>
        <dbReference type="ARBA" id="ARBA00001974"/>
    </source>
</evidence>
<feature type="domain" description="FMN-binding" evidence="8">
    <location>
        <begin position="14"/>
        <end position="88"/>
    </location>
</feature>
<evidence type="ECO:0000256" key="5">
    <source>
        <dbReference type="ARBA" id="ARBA00022827"/>
    </source>
</evidence>
<comment type="cofactor">
    <cofactor evidence="1">
        <name>FAD</name>
        <dbReference type="ChEBI" id="CHEBI:57692"/>
    </cofactor>
</comment>
<keyword evidence="6" id="KW-0560">Oxidoreductase</keyword>
<sequence length="705" mass="75602">MKYTDGTYTSKAQGHSSDVNVSVVIAGNKITDVQIDVGGETSSRNAAVVSQLRQEVLDNQTADIDAVSGASETSSAVRRAVNDCINQASGKAEGEKTPVKDGVYEEVVPSYNLHKPMTGQVEFADGKIKSIKITDEGDSQTSPWFGVVESKFIPRLLKNQSLDTDVVTGASVSSGAIKSIAEKAINDAGGNADEWHTPVAKKHDVVEKKGYDVIVVGLGGSGILSYCSAADNGAKVFGIEGSGEIGGNSVLTSGPMVVNSKNLSAKYNDGKDNIDRDDLLKTWMEYVKTDVKKDVIEEAIDQDGPALDYYMDKFDFNFDGAGLGGPAGFLPSFVRPDWKKEWIIYGSNSGKWYTISEAVHIDQYQNALDKAKAMNPANDYQLELRAQKFLTDENGKVIGVSAKSYDGTTYNIYGKTVILASGGFIGNKEMMKEVYGHTAHVFGSLTATGTGIQMGRSVGGNTYALGTLPMIHITQVPNIIRDDSLTPEQKATLSALAITSDAKQLDETGKLLGSKDESGTKDAEITVGVAYAPGFHYFDAYTQEDLDKIQKEGLSETTSKVMIILLDQGKVPEAGVPIKGMPKIIDEGIKHGDVWKGTPKELAEQLGMDEAVLTKSLGDPDKTYYIFEACGYAYATCGGLDVDKNMNVLRKDGTPIENVFAVGQDSEGVENRDGEAYTPWGGQAQAWTFTSGKIAGEHAAKVSRE</sequence>
<dbReference type="SMART" id="SM00900">
    <property type="entry name" value="FMN_bind"/>
    <property type="match status" value="2"/>
</dbReference>
<comment type="catalytic activity">
    <reaction evidence="7">
        <text>dihydrourocanate + A = urocanate + AH2</text>
        <dbReference type="Rhea" id="RHEA:36059"/>
        <dbReference type="ChEBI" id="CHEBI:13193"/>
        <dbReference type="ChEBI" id="CHEBI:17499"/>
        <dbReference type="ChEBI" id="CHEBI:27247"/>
        <dbReference type="ChEBI" id="CHEBI:72991"/>
        <dbReference type="EC" id="1.3.99.33"/>
    </reaction>
</comment>
<evidence type="ECO:0000256" key="2">
    <source>
        <dbReference type="ARBA" id="ARBA00013137"/>
    </source>
</evidence>
<evidence type="ECO:0000256" key="6">
    <source>
        <dbReference type="ARBA" id="ARBA00023002"/>
    </source>
</evidence>
<dbReference type="InterPro" id="IPR050315">
    <property type="entry name" value="FAD-oxidoreductase_2"/>
</dbReference>
<dbReference type="RefSeq" id="WP_201331674.1">
    <property type="nucleotide sequence ID" value="NZ_BOCG01000254.1"/>
</dbReference>
<accession>A0ABQ3W3Y7</accession>
<comment type="caution">
    <text evidence="9">The sequence shown here is derived from an EMBL/GenBank/DDBJ whole genome shotgun (WGS) entry which is preliminary data.</text>
</comment>
<dbReference type="Pfam" id="PF00890">
    <property type="entry name" value="FAD_binding_2"/>
    <property type="match status" value="1"/>
</dbReference>
<dbReference type="Pfam" id="PF04205">
    <property type="entry name" value="FMN_bind"/>
    <property type="match status" value="2"/>
</dbReference>
<dbReference type="Gene3D" id="3.90.1010.20">
    <property type="match status" value="2"/>
</dbReference>
<evidence type="ECO:0000313" key="10">
    <source>
        <dbReference type="Proteomes" id="UP000616547"/>
    </source>
</evidence>
<dbReference type="EMBL" id="BOCI01000232">
    <property type="protein sequence ID" value="GHW01190.1"/>
    <property type="molecule type" value="Genomic_DNA"/>
</dbReference>
<protein>
    <recommendedName>
        <fullName evidence="3">Urocanate reductase</fullName>
        <ecNumber evidence="2">1.3.99.33</ecNumber>
    </recommendedName>
</protein>
<reference evidence="10" key="1">
    <citation type="submission" date="2021-01" db="EMBL/GenBank/DDBJ databases">
        <title>Draft genome sequence of Nasalis larvatus strain YZ03.</title>
        <authorList>
            <person name="Suzuki-Hashido N."/>
            <person name="Tsuchida S."/>
            <person name="Hayakawa T."/>
        </authorList>
    </citation>
    <scope>NUCLEOTIDE SEQUENCE [LARGE SCALE GENOMIC DNA]</scope>
    <source>
        <strain evidence="10">YZ03</strain>
    </source>
</reference>
<dbReference type="InterPro" id="IPR003953">
    <property type="entry name" value="FAD-dep_OxRdtase_2_FAD-bd"/>
</dbReference>
<organism evidence="9 10">
    <name type="scientific">Lactobacillus nasalidis</name>
    <dbReference type="NCBI Taxonomy" id="2797258"/>
    <lineage>
        <taxon>Bacteria</taxon>
        <taxon>Bacillati</taxon>
        <taxon>Bacillota</taxon>
        <taxon>Bacilli</taxon>
        <taxon>Lactobacillales</taxon>
        <taxon>Lactobacillaceae</taxon>
        <taxon>Lactobacillus</taxon>
    </lineage>
</organism>
<evidence type="ECO:0000256" key="3">
    <source>
        <dbReference type="ARBA" id="ARBA00015872"/>
    </source>
</evidence>
<feature type="domain" description="FMN-binding" evidence="8">
    <location>
        <begin position="110"/>
        <end position="188"/>
    </location>
</feature>
<dbReference type="PANTHER" id="PTHR43400:SF10">
    <property type="entry name" value="3-OXOSTEROID 1-DEHYDROGENASE"/>
    <property type="match status" value="1"/>
</dbReference>
<gene>
    <name evidence="9" type="ORF">lacNasYZ03_08770</name>
</gene>
<evidence type="ECO:0000259" key="8">
    <source>
        <dbReference type="SMART" id="SM00900"/>
    </source>
</evidence>
<dbReference type="InterPro" id="IPR036188">
    <property type="entry name" value="FAD/NAD-bd_sf"/>
</dbReference>
<dbReference type="InterPro" id="IPR007329">
    <property type="entry name" value="FMN-bd"/>
</dbReference>
<dbReference type="PANTHER" id="PTHR43400">
    <property type="entry name" value="FUMARATE REDUCTASE"/>
    <property type="match status" value="1"/>
</dbReference>
<evidence type="ECO:0000256" key="7">
    <source>
        <dbReference type="ARBA" id="ARBA00049922"/>
    </source>
</evidence>
<evidence type="ECO:0000256" key="4">
    <source>
        <dbReference type="ARBA" id="ARBA00022630"/>
    </source>
</evidence>
<dbReference type="Proteomes" id="UP000616547">
    <property type="component" value="Unassembled WGS sequence"/>
</dbReference>
<keyword evidence="4" id="KW-0285">Flavoprotein</keyword>
<dbReference type="SUPFAM" id="SSF51905">
    <property type="entry name" value="FAD/NAD(P)-binding domain"/>
    <property type="match status" value="1"/>
</dbReference>
<keyword evidence="5" id="KW-0274">FAD</keyword>
<name>A0ABQ3W3Y7_9LACO</name>